<dbReference type="InterPro" id="IPR022674">
    <property type="entry name" value="G6P_DH_NAD-bd"/>
</dbReference>
<evidence type="ECO:0000313" key="12">
    <source>
        <dbReference type="EMBL" id="GMM43993.1"/>
    </source>
</evidence>
<dbReference type="InterPro" id="IPR019796">
    <property type="entry name" value="G6P_DH_AS"/>
</dbReference>
<evidence type="ECO:0000313" key="13">
    <source>
        <dbReference type="Proteomes" id="UP001378960"/>
    </source>
</evidence>
<evidence type="ECO:0000256" key="3">
    <source>
        <dbReference type="ARBA" id="ARBA00013019"/>
    </source>
</evidence>
<dbReference type="NCBIfam" id="TIGR00871">
    <property type="entry name" value="zwf"/>
    <property type="match status" value="1"/>
</dbReference>
<dbReference type="AlphaFoldDB" id="A0AAV5QZ14"/>
<dbReference type="Gene3D" id="3.40.50.720">
    <property type="entry name" value="NAD(P)-binding Rossmann-like Domain"/>
    <property type="match status" value="1"/>
</dbReference>
<proteinExistence type="inferred from homology"/>
<comment type="caution">
    <text evidence="12">The sequence shown here is derived from an EMBL/GenBank/DDBJ whole genome shotgun (WGS) entry which is preliminary data.</text>
</comment>
<comment type="catalytic activity">
    <reaction evidence="9">
        <text>D-glucose 6-phosphate + NADP(+) = 6-phospho-D-glucono-1,5-lactone + NADPH + H(+)</text>
        <dbReference type="Rhea" id="RHEA:15841"/>
        <dbReference type="ChEBI" id="CHEBI:15378"/>
        <dbReference type="ChEBI" id="CHEBI:57783"/>
        <dbReference type="ChEBI" id="CHEBI:57955"/>
        <dbReference type="ChEBI" id="CHEBI:58349"/>
        <dbReference type="ChEBI" id="CHEBI:61548"/>
        <dbReference type="EC" id="1.1.1.49"/>
    </reaction>
</comment>
<dbReference type="GO" id="GO:0004345">
    <property type="term" value="F:glucose-6-phosphate dehydrogenase activity"/>
    <property type="evidence" value="ECO:0007669"/>
    <property type="project" value="UniProtKB-EC"/>
</dbReference>
<comment type="function">
    <text evidence="9">Catalyzes the rate-limiting step of the oxidative pentose-phosphate pathway, which represents a route for the dissimilation of carbohydrates besides glycolysis.</text>
</comment>
<dbReference type="PRINTS" id="PR00079">
    <property type="entry name" value="G6PDHDRGNASE"/>
</dbReference>
<dbReference type="PIRSF" id="PIRSF000110">
    <property type="entry name" value="G6PD"/>
    <property type="match status" value="1"/>
</dbReference>
<dbReference type="Gene3D" id="3.30.360.10">
    <property type="entry name" value="Dihydrodipicolinate Reductase, domain 2"/>
    <property type="match status" value="1"/>
</dbReference>
<dbReference type="InterPro" id="IPR001282">
    <property type="entry name" value="G6P_DH"/>
</dbReference>
<dbReference type="InterPro" id="IPR022675">
    <property type="entry name" value="G6P_DH_C"/>
</dbReference>
<dbReference type="EMBL" id="BTGB01000001">
    <property type="protein sequence ID" value="GMM43993.1"/>
    <property type="molecule type" value="Genomic_DNA"/>
</dbReference>
<evidence type="ECO:0000256" key="5">
    <source>
        <dbReference type="ARBA" id="ARBA00022526"/>
    </source>
</evidence>
<keyword evidence="6 9" id="KW-0521">NADP</keyword>
<comment type="pathway">
    <text evidence="1 9">Carbohydrate degradation; pentose phosphate pathway; D-ribulose 5-phosphate from D-glucose 6-phosphate (oxidative stage): step 1/3.</text>
</comment>
<dbReference type="GO" id="GO:0050661">
    <property type="term" value="F:NADP binding"/>
    <property type="evidence" value="ECO:0007669"/>
    <property type="project" value="InterPro"/>
</dbReference>
<sequence length="507" mass="58259">MSFHDNALIVVFGASGDLASKKTFPALFGLYRENKLPKVVSIIGFARSDLSHDQFRDKVSKHLKYDKNNDDHIKKLENFLKICTYHRGSYDEAEGFQELEKSIVKFDNDNKLEVSNRLYYLALPPSVFTKVATNLKKYNYPSDSSKGSARLIVEKPFGHDLESSRQLQSELSPLWKEEELFRIDHYLGKEMVKNLLPVRFTNTFLMSCWNNQFIDCIQISFKENFGTEGRGGYFDSIGIIRDVIQNHLLQVLTILLMGKPEDFTNPESIRNEKVNLLKAIRTIDFNDVLIGQYTKSTDGSKPAYIDDETVNADSKANTFAAIALHVDNDTWKNVPIILKAGKALNDSKVEIRIQFKKSVADIYENSSRNELVFRIQPDEAMYLKMNIKLPGVPNKVSVSDLDLTYKDRYSKEFYIPEAYESLIYDALNDDHSNFVRNDELDISWALFTPLLHYLESDKGPSPELYPYGSRGPEGLHEFMKKHGYDYASNENYQWPVTTPEVLNNSKF</sequence>
<dbReference type="PANTHER" id="PTHR23429">
    <property type="entry name" value="GLUCOSE-6-PHOSPHATE 1-DEHYDROGENASE G6PD"/>
    <property type="match status" value="1"/>
</dbReference>
<dbReference type="GO" id="GO:0006006">
    <property type="term" value="P:glucose metabolic process"/>
    <property type="evidence" value="ECO:0007669"/>
    <property type="project" value="UniProtKB-KW"/>
</dbReference>
<dbReference type="GO" id="GO:0009051">
    <property type="term" value="P:pentose-phosphate shunt, oxidative branch"/>
    <property type="evidence" value="ECO:0007669"/>
    <property type="project" value="TreeGrafter"/>
</dbReference>
<keyword evidence="5 9" id="KW-0313">Glucose metabolism</keyword>
<evidence type="ECO:0000256" key="8">
    <source>
        <dbReference type="ARBA" id="ARBA00023277"/>
    </source>
</evidence>
<keyword evidence="13" id="KW-1185">Reference proteome</keyword>
<dbReference type="EC" id="1.1.1.49" evidence="3 9"/>
<evidence type="ECO:0000259" key="11">
    <source>
        <dbReference type="Pfam" id="PF02781"/>
    </source>
</evidence>
<name>A0AAV5QZ14_PICKL</name>
<evidence type="ECO:0000256" key="6">
    <source>
        <dbReference type="ARBA" id="ARBA00022857"/>
    </source>
</evidence>
<evidence type="ECO:0000256" key="4">
    <source>
        <dbReference type="ARBA" id="ARBA00020444"/>
    </source>
</evidence>
<dbReference type="PANTHER" id="PTHR23429:SF0">
    <property type="entry name" value="GLUCOSE-6-PHOSPHATE 1-DEHYDROGENASE"/>
    <property type="match status" value="1"/>
</dbReference>
<evidence type="ECO:0000259" key="10">
    <source>
        <dbReference type="Pfam" id="PF00479"/>
    </source>
</evidence>
<feature type="domain" description="Glucose-6-phosphate dehydrogenase NAD-binding" evidence="10">
    <location>
        <begin position="10"/>
        <end position="194"/>
    </location>
</feature>
<dbReference type="HAMAP" id="MF_00966">
    <property type="entry name" value="G6PD"/>
    <property type="match status" value="1"/>
</dbReference>
<evidence type="ECO:0000256" key="9">
    <source>
        <dbReference type="RuleBase" id="RU362120"/>
    </source>
</evidence>
<accession>A0AAV5QZ14</accession>
<keyword evidence="8 9" id="KW-0119">Carbohydrate metabolism</keyword>
<evidence type="ECO:0000256" key="2">
    <source>
        <dbReference type="ARBA" id="ARBA00009975"/>
    </source>
</evidence>
<feature type="domain" description="Glucose-6-phosphate dehydrogenase C-terminal" evidence="11">
    <location>
        <begin position="197"/>
        <end position="486"/>
    </location>
</feature>
<protein>
    <recommendedName>
        <fullName evidence="4 9">Glucose-6-phosphate 1-dehydrogenase</fullName>
        <ecNumber evidence="3 9">1.1.1.49</ecNumber>
    </recommendedName>
</protein>
<dbReference type="Proteomes" id="UP001378960">
    <property type="component" value="Unassembled WGS sequence"/>
</dbReference>
<comment type="similarity">
    <text evidence="2 9">Belongs to the glucose-6-phosphate dehydrogenase family.</text>
</comment>
<evidence type="ECO:0000256" key="7">
    <source>
        <dbReference type="ARBA" id="ARBA00023002"/>
    </source>
</evidence>
<organism evidence="12 13">
    <name type="scientific">Pichia kluyveri</name>
    <name type="common">Yeast</name>
    <dbReference type="NCBI Taxonomy" id="36015"/>
    <lineage>
        <taxon>Eukaryota</taxon>
        <taxon>Fungi</taxon>
        <taxon>Dikarya</taxon>
        <taxon>Ascomycota</taxon>
        <taxon>Saccharomycotina</taxon>
        <taxon>Pichiomycetes</taxon>
        <taxon>Pichiales</taxon>
        <taxon>Pichiaceae</taxon>
        <taxon>Pichia</taxon>
    </lineage>
</organism>
<dbReference type="Pfam" id="PF02781">
    <property type="entry name" value="G6PD_C"/>
    <property type="match status" value="1"/>
</dbReference>
<dbReference type="InterPro" id="IPR036291">
    <property type="entry name" value="NAD(P)-bd_dom_sf"/>
</dbReference>
<dbReference type="GO" id="GO:0005829">
    <property type="term" value="C:cytosol"/>
    <property type="evidence" value="ECO:0007669"/>
    <property type="project" value="TreeGrafter"/>
</dbReference>
<reference evidence="12 13" key="1">
    <citation type="journal article" date="2023" name="Elife">
        <title>Identification of key yeast species and microbe-microbe interactions impacting larval growth of Drosophila in the wild.</title>
        <authorList>
            <person name="Mure A."/>
            <person name="Sugiura Y."/>
            <person name="Maeda R."/>
            <person name="Honda K."/>
            <person name="Sakurai N."/>
            <person name="Takahashi Y."/>
            <person name="Watada M."/>
            <person name="Katoh T."/>
            <person name="Gotoh A."/>
            <person name="Gotoh Y."/>
            <person name="Taniguchi I."/>
            <person name="Nakamura K."/>
            <person name="Hayashi T."/>
            <person name="Katayama T."/>
            <person name="Uemura T."/>
            <person name="Hattori Y."/>
        </authorList>
    </citation>
    <scope>NUCLEOTIDE SEQUENCE [LARGE SCALE GENOMIC DNA]</scope>
    <source>
        <strain evidence="12 13">PK-24</strain>
    </source>
</reference>
<dbReference type="Pfam" id="PF00479">
    <property type="entry name" value="G6PD_N"/>
    <property type="match status" value="1"/>
</dbReference>
<dbReference type="PROSITE" id="PS00069">
    <property type="entry name" value="G6P_DEHYDROGENASE"/>
    <property type="match status" value="1"/>
</dbReference>
<evidence type="ECO:0000256" key="1">
    <source>
        <dbReference type="ARBA" id="ARBA00004937"/>
    </source>
</evidence>
<gene>
    <name evidence="12" type="ORF">DAPK24_005680</name>
</gene>
<dbReference type="SUPFAM" id="SSF51735">
    <property type="entry name" value="NAD(P)-binding Rossmann-fold domains"/>
    <property type="match status" value="1"/>
</dbReference>
<dbReference type="SUPFAM" id="SSF55347">
    <property type="entry name" value="Glyceraldehyde-3-phosphate dehydrogenase-like, C-terminal domain"/>
    <property type="match status" value="1"/>
</dbReference>
<keyword evidence="7 9" id="KW-0560">Oxidoreductase</keyword>